<dbReference type="Pfam" id="PF13689">
    <property type="entry name" value="DUF4154"/>
    <property type="match status" value="1"/>
</dbReference>
<feature type="domain" description="PPM-type phosphatase" evidence="3">
    <location>
        <begin position="311"/>
        <end position="536"/>
    </location>
</feature>
<dbReference type="RefSeq" id="WP_309936516.1">
    <property type="nucleotide sequence ID" value="NZ_AP025305.1"/>
</dbReference>
<dbReference type="AlphaFoldDB" id="A0AAE3XIK0"/>
<sequence length="536" mass="61924">MKLKEENFLFVKVRHFLILVILPLFLFTISFQALGSADEEKMLEKKADFIFQLAKDVQFSQDLGSTYKIGLLGRSREIKSLFKLLEEKNENGLKVNGKSVEFFHFRRYKKVKPVNLLYLSADEKVKFGDLQDRLGDEVPFFIVTEDYPFGTSMFNITFDEEDNLIYELQENIFERKQAILSKSLLSSPKRIKTFDAWEQKFNKVNAMLKEEKKVTEVQKELIDDQTKEITEKSGVIKEKDQELHNHRVVLAVILFFLCIIGGMSYWLYRLNISRKEALAEVKKKNKNILSSINYARRIQEAMLPPRKDIESRFGEISLMFKPKDIVSGDFYWYMNDESKTMLAVADCTGHGVPGGFMSMLGSELLNKVSRLVEWNKPENLLTQVDNDIKRNLRKEGAEQTSDDGMDISLLSFNSDLSKVFFSGANNPLLLIRGNEDFLFRGTKRGLGGSKRNKKEFEAESIDLQKGDVLYMFTDGFQDQFGGPDNRKFMRKKLCLLLKEISSMPMKQQEEKLASEFDSWKGTGKQMDDVTVLGMRI</sequence>
<evidence type="ECO:0000256" key="1">
    <source>
        <dbReference type="ARBA" id="ARBA00022801"/>
    </source>
</evidence>
<gene>
    <name evidence="4" type="ORF">HNQ88_000056</name>
</gene>
<evidence type="ECO:0000256" key="2">
    <source>
        <dbReference type="SAM" id="Phobius"/>
    </source>
</evidence>
<reference evidence="4" key="1">
    <citation type="submission" date="2023-07" db="EMBL/GenBank/DDBJ databases">
        <title>Genomic Encyclopedia of Type Strains, Phase IV (KMG-IV): sequencing the most valuable type-strain genomes for metagenomic binning, comparative biology and taxonomic classification.</title>
        <authorList>
            <person name="Goeker M."/>
        </authorList>
    </citation>
    <scope>NUCLEOTIDE SEQUENCE</scope>
    <source>
        <strain evidence="4">DSM 26174</strain>
    </source>
</reference>
<accession>A0AAE3XIK0</accession>
<dbReference type="InterPro" id="IPR001932">
    <property type="entry name" value="PPM-type_phosphatase-like_dom"/>
</dbReference>
<dbReference type="EMBL" id="JAVDQD010000001">
    <property type="protein sequence ID" value="MDR6237080.1"/>
    <property type="molecule type" value="Genomic_DNA"/>
</dbReference>
<dbReference type="InterPro" id="IPR052016">
    <property type="entry name" value="Bact_Sigma-Reg"/>
</dbReference>
<keyword evidence="1" id="KW-0378">Hydrolase</keyword>
<dbReference type="GO" id="GO:0016791">
    <property type="term" value="F:phosphatase activity"/>
    <property type="evidence" value="ECO:0007669"/>
    <property type="project" value="TreeGrafter"/>
</dbReference>
<feature type="transmembrane region" description="Helical" evidence="2">
    <location>
        <begin position="248"/>
        <end position="268"/>
    </location>
</feature>
<dbReference type="Pfam" id="PF07228">
    <property type="entry name" value="SpoIIE"/>
    <property type="match status" value="1"/>
</dbReference>
<evidence type="ECO:0000313" key="5">
    <source>
        <dbReference type="Proteomes" id="UP001185092"/>
    </source>
</evidence>
<dbReference type="InterPro" id="IPR036457">
    <property type="entry name" value="PPM-type-like_dom_sf"/>
</dbReference>
<proteinExistence type="predicted"/>
<evidence type="ECO:0000259" key="3">
    <source>
        <dbReference type="SMART" id="SM00331"/>
    </source>
</evidence>
<comment type="caution">
    <text evidence="4">The sequence shown here is derived from an EMBL/GenBank/DDBJ whole genome shotgun (WGS) entry which is preliminary data.</text>
</comment>
<protein>
    <submittedName>
        <fullName evidence="4">Serine phosphatase RsbU (Regulator of sigma subunit)</fullName>
    </submittedName>
</protein>
<dbReference type="SMART" id="SM00331">
    <property type="entry name" value="PP2C_SIG"/>
    <property type="match status" value="1"/>
</dbReference>
<organism evidence="4 5">
    <name type="scientific">Aureibacter tunicatorum</name>
    <dbReference type="NCBI Taxonomy" id="866807"/>
    <lineage>
        <taxon>Bacteria</taxon>
        <taxon>Pseudomonadati</taxon>
        <taxon>Bacteroidota</taxon>
        <taxon>Cytophagia</taxon>
        <taxon>Cytophagales</taxon>
        <taxon>Persicobacteraceae</taxon>
        <taxon>Aureibacter</taxon>
    </lineage>
</organism>
<dbReference type="InterPro" id="IPR025293">
    <property type="entry name" value="YfiR/HmsC-like"/>
</dbReference>
<dbReference type="Gene3D" id="3.60.40.10">
    <property type="entry name" value="PPM-type phosphatase domain"/>
    <property type="match status" value="1"/>
</dbReference>
<dbReference type="PANTHER" id="PTHR43156">
    <property type="entry name" value="STAGE II SPORULATION PROTEIN E-RELATED"/>
    <property type="match status" value="1"/>
</dbReference>
<keyword evidence="2" id="KW-1133">Transmembrane helix</keyword>
<keyword evidence="2" id="KW-0812">Transmembrane</keyword>
<evidence type="ECO:0000313" key="4">
    <source>
        <dbReference type="EMBL" id="MDR6237080.1"/>
    </source>
</evidence>
<name>A0AAE3XIK0_9BACT</name>
<keyword evidence="2" id="KW-0472">Membrane</keyword>
<dbReference type="Proteomes" id="UP001185092">
    <property type="component" value="Unassembled WGS sequence"/>
</dbReference>
<dbReference type="PANTHER" id="PTHR43156:SF9">
    <property type="entry name" value="HAMP DOMAIN-CONTAINING PROTEIN"/>
    <property type="match status" value="1"/>
</dbReference>
<keyword evidence="5" id="KW-1185">Reference proteome</keyword>